<name>A0A5B7I175_PORTR</name>
<keyword evidence="2" id="KW-1185">Reference proteome</keyword>
<sequence length="92" mass="9902">MFKGIKKRFNSSRLASAPSVRSIQGHSCQHASAAWASLFSLTPIPRSTAPRSPYTIITTLPPSSKQLIFPSNTASYLTLTPPGGVCPKLLEM</sequence>
<comment type="caution">
    <text evidence="1">The sequence shown here is derived from an EMBL/GenBank/DDBJ whole genome shotgun (WGS) entry which is preliminary data.</text>
</comment>
<accession>A0A5B7I175</accession>
<evidence type="ECO:0000313" key="2">
    <source>
        <dbReference type="Proteomes" id="UP000324222"/>
    </source>
</evidence>
<organism evidence="1 2">
    <name type="scientific">Portunus trituberculatus</name>
    <name type="common">Swimming crab</name>
    <name type="synonym">Neptunus trituberculatus</name>
    <dbReference type="NCBI Taxonomy" id="210409"/>
    <lineage>
        <taxon>Eukaryota</taxon>
        <taxon>Metazoa</taxon>
        <taxon>Ecdysozoa</taxon>
        <taxon>Arthropoda</taxon>
        <taxon>Crustacea</taxon>
        <taxon>Multicrustacea</taxon>
        <taxon>Malacostraca</taxon>
        <taxon>Eumalacostraca</taxon>
        <taxon>Eucarida</taxon>
        <taxon>Decapoda</taxon>
        <taxon>Pleocyemata</taxon>
        <taxon>Brachyura</taxon>
        <taxon>Eubrachyura</taxon>
        <taxon>Portunoidea</taxon>
        <taxon>Portunidae</taxon>
        <taxon>Portuninae</taxon>
        <taxon>Portunus</taxon>
    </lineage>
</organism>
<gene>
    <name evidence="1" type="ORF">E2C01_071926</name>
</gene>
<dbReference type="AlphaFoldDB" id="A0A5B7I175"/>
<reference evidence="1 2" key="1">
    <citation type="submission" date="2019-05" db="EMBL/GenBank/DDBJ databases">
        <title>Another draft genome of Portunus trituberculatus and its Hox gene families provides insights of decapod evolution.</title>
        <authorList>
            <person name="Jeong J.-H."/>
            <person name="Song I."/>
            <person name="Kim S."/>
            <person name="Choi T."/>
            <person name="Kim D."/>
            <person name="Ryu S."/>
            <person name="Kim W."/>
        </authorList>
    </citation>
    <scope>NUCLEOTIDE SEQUENCE [LARGE SCALE GENOMIC DNA]</scope>
    <source>
        <tissue evidence="1">Muscle</tissue>
    </source>
</reference>
<protein>
    <submittedName>
        <fullName evidence="1">Uncharacterized protein</fullName>
    </submittedName>
</protein>
<evidence type="ECO:0000313" key="1">
    <source>
        <dbReference type="EMBL" id="MPC77472.1"/>
    </source>
</evidence>
<dbReference type="EMBL" id="VSRR010045933">
    <property type="protein sequence ID" value="MPC77472.1"/>
    <property type="molecule type" value="Genomic_DNA"/>
</dbReference>
<proteinExistence type="predicted"/>
<dbReference type="Proteomes" id="UP000324222">
    <property type="component" value="Unassembled WGS sequence"/>
</dbReference>